<dbReference type="AlphaFoldDB" id="A0A835C7W4"/>
<evidence type="ECO:0000313" key="1">
    <source>
        <dbReference type="EMBL" id="KAF8715161.1"/>
    </source>
</evidence>
<accession>A0A835C7W4</accession>
<organism evidence="1 2">
    <name type="scientific">Digitaria exilis</name>
    <dbReference type="NCBI Taxonomy" id="1010633"/>
    <lineage>
        <taxon>Eukaryota</taxon>
        <taxon>Viridiplantae</taxon>
        <taxon>Streptophyta</taxon>
        <taxon>Embryophyta</taxon>
        <taxon>Tracheophyta</taxon>
        <taxon>Spermatophyta</taxon>
        <taxon>Magnoliopsida</taxon>
        <taxon>Liliopsida</taxon>
        <taxon>Poales</taxon>
        <taxon>Poaceae</taxon>
        <taxon>PACMAD clade</taxon>
        <taxon>Panicoideae</taxon>
        <taxon>Panicodae</taxon>
        <taxon>Paniceae</taxon>
        <taxon>Anthephorinae</taxon>
        <taxon>Digitaria</taxon>
    </lineage>
</organism>
<proteinExistence type="predicted"/>
<evidence type="ECO:0000313" key="2">
    <source>
        <dbReference type="Proteomes" id="UP000636709"/>
    </source>
</evidence>
<dbReference type="EMBL" id="JACEFO010001734">
    <property type="protein sequence ID" value="KAF8715161.1"/>
    <property type="molecule type" value="Genomic_DNA"/>
</dbReference>
<sequence length="133" mass="14973">MLDMVTHAGRRHGPSLEFLPRRHVQRRRWPVLSTSTHDASSLDLNGPSPVACEVLNGVPKAATPTKYLVQTPAGDILQVWRWMDYKDSLIPVDIPQDYMDEEDKGGIDQEFARLHCFLAQMTPCVYQLGISLG</sequence>
<keyword evidence="2" id="KW-1185">Reference proteome</keyword>
<gene>
    <name evidence="1" type="ORF">HU200_027716</name>
</gene>
<name>A0A835C7W4_9POAL</name>
<reference evidence="1" key="1">
    <citation type="submission" date="2020-07" db="EMBL/GenBank/DDBJ databases">
        <title>Genome sequence and genetic diversity analysis of an under-domesticated orphan crop, white fonio (Digitaria exilis).</title>
        <authorList>
            <person name="Bennetzen J.L."/>
            <person name="Chen S."/>
            <person name="Ma X."/>
            <person name="Wang X."/>
            <person name="Yssel A.E.J."/>
            <person name="Chaluvadi S.R."/>
            <person name="Johnson M."/>
            <person name="Gangashetty P."/>
            <person name="Hamidou F."/>
            <person name="Sanogo M.D."/>
            <person name="Zwaenepoel A."/>
            <person name="Wallace J."/>
            <person name="Van De Peer Y."/>
            <person name="Van Deynze A."/>
        </authorList>
    </citation>
    <scope>NUCLEOTIDE SEQUENCE</scope>
    <source>
        <tissue evidence="1">Leaves</tissue>
    </source>
</reference>
<protein>
    <submittedName>
        <fullName evidence="1">Uncharacterized protein</fullName>
    </submittedName>
</protein>
<comment type="caution">
    <text evidence="1">The sequence shown here is derived from an EMBL/GenBank/DDBJ whole genome shotgun (WGS) entry which is preliminary data.</text>
</comment>
<dbReference type="Proteomes" id="UP000636709">
    <property type="component" value="Unassembled WGS sequence"/>
</dbReference>